<sequence length="296" mass="32395">MASFGHNFQITLSLPGILRIGDANPKYIPSPFKGYITAVALYNTDIDIGNIPQLLNNAKKSNWQNIPTFPPCPNRVQNNVAIKHLWPLDEKGLTIDINTNNVDEDSQCLRFGHNHTSLPNRAIHIDGSPLSYITLKINGSEIDETFTLTVNVFITSESSGSFLKIINNLDQTLFQMDISETNVELKAFNGPNANCATVTLSDIFTTNTWYVVGIHRDVNANTIGVMIDGNINDTSDTCGTFGSSGELSVLIGDSNRQLVGYRTDVRCLIMFSDPGSDIMTAIKDECTDADSTLVGE</sequence>
<proteinExistence type="predicted"/>
<dbReference type="InterPro" id="IPR013320">
    <property type="entry name" value="ConA-like_dom_sf"/>
</dbReference>
<reference evidence="1 2" key="1">
    <citation type="journal article" date="2013" name="Nature">
        <title>Insights into bilaterian evolution from three spiralian genomes.</title>
        <authorList>
            <person name="Simakov O."/>
            <person name="Marletaz F."/>
            <person name="Cho S.J."/>
            <person name="Edsinger-Gonzales E."/>
            <person name="Havlak P."/>
            <person name="Hellsten U."/>
            <person name="Kuo D.H."/>
            <person name="Larsson T."/>
            <person name="Lv J."/>
            <person name="Arendt D."/>
            <person name="Savage R."/>
            <person name="Osoegawa K."/>
            <person name="de Jong P."/>
            <person name="Grimwood J."/>
            <person name="Chapman J.A."/>
            <person name="Shapiro H."/>
            <person name="Aerts A."/>
            <person name="Otillar R.P."/>
            <person name="Terry A.Y."/>
            <person name="Boore J.L."/>
            <person name="Grigoriev I.V."/>
            <person name="Lindberg D.R."/>
            <person name="Seaver E.C."/>
            <person name="Weisblat D.A."/>
            <person name="Putnam N.H."/>
            <person name="Rokhsar D.S."/>
        </authorList>
    </citation>
    <scope>NUCLEOTIDE SEQUENCE [LARGE SCALE GENOMIC DNA]</scope>
</reference>
<evidence type="ECO:0000313" key="2">
    <source>
        <dbReference type="Proteomes" id="UP000030746"/>
    </source>
</evidence>
<dbReference type="RefSeq" id="XP_009053362.1">
    <property type="nucleotide sequence ID" value="XM_009055114.1"/>
</dbReference>
<dbReference type="Proteomes" id="UP000030746">
    <property type="component" value="Unassembled WGS sequence"/>
</dbReference>
<organism evidence="1 2">
    <name type="scientific">Lottia gigantea</name>
    <name type="common">Giant owl limpet</name>
    <dbReference type="NCBI Taxonomy" id="225164"/>
    <lineage>
        <taxon>Eukaryota</taxon>
        <taxon>Metazoa</taxon>
        <taxon>Spiralia</taxon>
        <taxon>Lophotrochozoa</taxon>
        <taxon>Mollusca</taxon>
        <taxon>Gastropoda</taxon>
        <taxon>Patellogastropoda</taxon>
        <taxon>Lottioidea</taxon>
        <taxon>Lottiidae</taxon>
        <taxon>Lottia</taxon>
    </lineage>
</organism>
<evidence type="ECO:0000313" key="1">
    <source>
        <dbReference type="EMBL" id="ESO95958.1"/>
    </source>
</evidence>
<dbReference type="KEGG" id="lgi:LOTGIDRAFT_175014"/>
<dbReference type="SUPFAM" id="SSF49899">
    <property type="entry name" value="Concanavalin A-like lectins/glucanases"/>
    <property type="match status" value="1"/>
</dbReference>
<dbReference type="OrthoDB" id="10461098at2759"/>
<protein>
    <submittedName>
        <fullName evidence="1">Uncharacterized protein</fullName>
    </submittedName>
</protein>
<dbReference type="CTD" id="20242976"/>
<keyword evidence="2" id="KW-1185">Reference proteome</keyword>
<dbReference type="EMBL" id="KB201563">
    <property type="protein sequence ID" value="ESO95958.1"/>
    <property type="molecule type" value="Genomic_DNA"/>
</dbReference>
<accession>V3ZWR6</accession>
<dbReference type="Gene3D" id="2.60.120.200">
    <property type="match status" value="1"/>
</dbReference>
<dbReference type="AlphaFoldDB" id="V3ZWR6"/>
<gene>
    <name evidence="1" type="ORF">LOTGIDRAFT_175014</name>
</gene>
<name>V3ZWR6_LOTGI</name>
<dbReference type="HOGENOM" id="CLU_081951_0_0_1"/>
<dbReference type="GeneID" id="20242976"/>